<gene>
    <name evidence="2" type="ORF">HMPREF9470_01960</name>
</gene>
<dbReference type="InterPro" id="IPR036237">
    <property type="entry name" value="Xyl_isomerase-like_sf"/>
</dbReference>
<dbReference type="EMBL" id="ADLK01000018">
    <property type="protein sequence ID" value="KMW20901.1"/>
    <property type="molecule type" value="Genomic_DNA"/>
</dbReference>
<name>A0A0J9C961_9FIRM</name>
<dbReference type="Proteomes" id="UP000037392">
    <property type="component" value="Unassembled WGS sequence"/>
</dbReference>
<dbReference type="PATRIC" id="fig|742734.4.peg.2102"/>
<reference evidence="2 3" key="1">
    <citation type="submission" date="2011-04" db="EMBL/GenBank/DDBJ databases">
        <title>The Genome Sequence of Clostridium citroniae WAL-19142.</title>
        <authorList>
            <consortium name="The Broad Institute Genome Sequencing Platform"/>
            <person name="Earl A."/>
            <person name="Ward D."/>
            <person name="Feldgarden M."/>
            <person name="Gevers D."/>
            <person name="Warren Y.A."/>
            <person name="Tyrrell K.L."/>
            <person name="Citron D.M."/>
            <person name="Goldstein E.J."/>
            <person name="Daigneault M."/>
            <person name="Allen-Vercoe E."/>
            <person name="Young S.K."/>
            <person name="Zeng Q."/>
            <person name="Gargeya S."/>
            <person name="Fitzgerald M."/>
            <person name="Haas B."/>
            <person name="Abouelleil A."/>
            <person name="Alvarado L."/>
            <person name="Arachchi H.M."/>
            <person name="Berlin A."/>
            <person name="Brown A."/>
            <person name="Chapman S.B."/>
            <person name="Chen Z."/>
            <person name="Dunbar C."/>
            <person name="Freedman E."/>
            <person name="Gearin G."/>
            <person name="Gellesch M."/>
            <person name="Goldberg J."/>
            <person name="Griggs A."/>
            <person name="Gujja S."/>
            <person name="Heilman E.R."/>
            <person name="Heiman D."/>
            <person name="Howarth C."/>
            <person name="Larson L."/>
            <person name="Lui A."/>
            <person name="MacDonald P.J."/>
            <person name="Mehta T."/>
            <person name="Montmayeur A."/>
            <person name="Murphy C."/>
            <person name="Neiman D."/>
            <person name="Pearson M."/>
            <person name="Priest M."/>
            <person name="Roberts A."/>
            <person name="Saif S."/>
            <person name="Shea T."/>
            <person name="Shenoy N."/>
            <person name="Sisk P."/>
            <person name="Stolte C."/>
            <person name="Sykes S."/>
            <person name="White J."/>
            <person name="Yandava C."/>
            <person name="Wortman J."/>
            <person name="Nusbaum C."/>
            <person name="Birren B."/>
        </authorList>
    </citation>
    <scope>NUCLEOTIDE SEQUENCE [LARGE SCALE GENOMIC DNA]</scope>
    <source>
        <strain evidence="2 3">WAL-19142</strain>
    </source>
</reference>
<dbReference type="PANTHER" id="PTHR12110:SF41">
    <property type="entry name" value="INOSOSE DEHYDRATASE"/>
    <property type="match status" value="1"/>
</dbReference>
<dbReference type="InterPro" id="IPR013022">
    <property type="entry name" value="Xyl_isomerase-like_TIM-brl"/>
</dbReference>
<feature type="domain" description="Xylose isomerase-like TIM barrel" evidence="1">
    <location>
        <begin position="24"/>
        <end position="240"/>
    </location>
</feature>
<proteinExistence type="predicted"/>
<dbReference type="AlphaFoldDB" id="A0A0J9C961"/>
<dbReference type="Pfam" id="PF01261">
    <property type="entry name" value="AP_endonuc_2"/>
    <property type="match status" value="1"/>
</dbReference>
<accession>A0A0J9C961</accession>
<protein>
    <recommendedName>
        <fullName evidence="1">Xylose isomerase-like TIM barrel domain-containing protein</fullName>
    </recommendedName>
</protein>
<dbReference type="Gene3D" id="3.20.20.150">
    <property type="entry name" value="Divalent-metal-dependent TIM barrel enzymes"/>
    <property type="match status" value="1"/>
</dbReference>
<sequence length="245" mass="28016">MSKFAVQLWSMRDIAEKDLLRAIDVAGEMGWDGVEFAGFFDIPAQKVKEHLQKWNLTPISSHVKFPLLWEHLDEVLAYHKELGVQYIICPNAADWSDMQKTVEMLDEIRKKVEDAGFAFLYHNHNHEFVPVEGVRPVDLIAEKGLLMELDVFWAWVAGTDVVKYICDRGETIRFLHVKDGNLKKDTPRGGKACALGRGLVPLEKILQAARRIGIDDWFIYENDDSENSAEQARASLELLHSLDIR</sequence>
<evidence type="ECO:0000259" key="1">
    <source>
        <dbReference type="Pfam" id="PF01261"/>
    </source>
</evidence>
<dbReference type="SUPFAM" id="SSF51658">
    <property type="entry name" value="Xylose isomerase-like"/>
    <property type="match status" value="1"/>
</dbReference>
<evidence type="ECO:0000313" key="2">
    <source>
        <dbReference type="EMBL" id="KMW20901.1"/>
    </source>
</evidence>
<comment type="caution">
    <text evidence="2">The sequence shown here is derived from an EMBL/GenBank/DDBJ whole genome shotgun (WGS) entry which is preliminary data.</text>
</comment>
<organism evidence="2 3">
    <name type="scientific">[Clostridium] citroniae WAL-19142</name>
    <dbReference type="NCBI Taxonomy" id="742734"/>
    <lineage>
        <taxon>Bacteria</taxon>
        <taxon>Bacillati</taxon>
        <taxon>Bacillota</taxon>
        <taxon>Clostridia</taxon>
        <taxon>Lachnospirales</taxon>
        <taxon>Lachnospiraceae</taxon>
        <taxon>Enterocloster</taxon>
    </lineage>
</organism>
<dbReference type="PANTHER" id="PTHR12110">
    <property type="entry name" value="HYDROXYPYRUVATE ISOMERASE"/>
    <property type="match status" value="1"/>
</dbReference>
<dbReference type="InterPro" id="IPR050312">
    <property type="entry name" value="IolE/XylAMocC-like"/>
</dbReference>
<evidence type="ECO:0000313" key="3">
    <source>
        <dbReference type="Proteomes" id="UP000037392"/>
    </source>
</evidence>